<accession>A0AA38GNQ8</accession>
<dbReference type="PANTHER" id="PTHR46519">
    <property type="entry name" value="RING/U-BOX SUPERFAMILY PROTEIN"/>
    <property type="match status" value="1"/>
</dbReference>
<feature type="region of interest" description="Disordered" evidence="1">
    <location>
        <begin position="65"/>
        <end position="117"/>
    </location>
</feature>
<proteinExistence type="predicted"/>
<gene>
    <name evidence="2" type="ORF">KI387_006264</name>
</gene>
<feature type="compositionally biased region" description="Basic and acidic residues" evidence="1">
    <location>
        <begin position="286"/>
        <end position="311"/>
    </location>
</feature>
<sequence length="945" mass="108244">MASGSIDADERFANMINRQQLLQKEDVNQLSEAQSVSDAHAEFRRGLEELVRDHFHTCMTLASCSSAHDSGIGSRRDRINNFHEDHDDDEEEEGDQLVHRRRRSEIEEDLTESSAVRRHQSRILTRWAARQAQEMITTMERQNRESELLALAGLHAVSMLDSSFLRESSASRSEGRVERPSPRASSLLQMWRELEEEQRADRARGRMRARMAHSEVPEAQMEHIDSQTYHENAGLGGREHTANISNVNTSSHQPNQQRNVTQVGSDYSGDRRWMVNSQNDNETPEMGDRHEDYRDWEERQLDSENVSREQSPELGEGETERVRQIVRGWVTANGITESTSNLAHSSGRRAELLGENERERVRLAREWVHTTSQQRDARGSRREQSHRHGVQPGLVRRQARQREVTQGGLIAELEQNEPEHVNRDALRLRGRQAFMDLLVRIGRERQRELQGLLEHRAVSEFAHRNRIQSLLRGRFLRTGLATEEERPPSTAARELGQLRQRRTVSGLRLETIVRGQASNHSDGAGSTNSSISGNNNSTTSGNDQSRFEELQNTLQDESQNRMQESNEAGNGQDLGRERREVEVDVGEVRRHPQEIDLEVVGGDLQEDTAQDVDGNWQENVEEARVQERQEGTEWELHRGWPDDSENTDRDWQEDANQDVDSEWQGGAIEDVDRDWQGNASQTVESDWHEDASQEVVRNWQEVPSQRAARVWQGIATRRRINDFESSEDATAYNMELRELLGRRSVSTVLASEFRESLDQLIRSYVQRQGRNPVAWDLERPTQREATIQEEDPEQRDAEGQNGGLTNTTNVPGLRPPPPPPPPPAHPLWQQGTAWATPVLPPPPQPAWNRHSLQRSDIEWEVVNDLRTEMTRIQQGMINMQRMLEACMDMQLELQRSVRQEVSAALNRSNEGQSIPDESIDGSKWVTVRKGMCCVCCDSHIDSLLY</sequence>
<evidence type="ECO:0000313" key="3">
    <source>
        <dbReference type="Proteomes" id="UP000824469"/>
    </source>
</evidence>
<feature type="compositionally biased region" description="Polar residues" evidence="1">
    <location>
        <begin position="550"/>
        <end position="569"/>
    </location>
</feature>
<comment type="caution">
    <text evidence="2">The sequence shown here is derived from an EMBL/GenBank/DDBJ whole genome shotgun (WGS) entry which is preliminary data.</text>
</comment>
<feature type="non-terminal residue" evidence="2">
    <location>
        <position position="1"/>
    </location>
</feature>
<dbReference type="AlphaFoldDB" id="A0AA38GNQ8"/>
<feature type="region of interest" description="Disordered" evidence="1">
    <location>
        <begin position="513"/>
        <end position="578"/>
    </location>
</feature>
<reference evidence="2 3" key="1">
    <citation type="journal article" date="2021" name="Nat. Plants">
        <title>The Taxus genome provides insights into paclitaxel biosynthesis.</title>
        <authorList>
            <person name="Xiong X."/>
            <person name="Gou J."/>
            <person name="Liao Q."/>
            <person name="Li Y."/>
            <person name="Zhou Q."/>
            <person name="Bi G."/>
            <person name="Li C."/>
            <person name="Du R."/>
            <person name="Wang X."/>
            <person name="Sun T."/>
            <person name="Guo L."/>
            <person name="Liang H."/>
            <person name="Lu P."/>
            <person name="Wu Y."/>
            <person name="Zhang Z."/>
            <person name="Ro D.K."/>
            <person name="Shang Y."/>
            <person name="Huang S."/>
            <person name="Yan J."/>
        </authorList>
    </citation>
    <scope>NUCLEOTIDE SEQUENCE [LARGE SCALE GENOMIC DNA]</scope>
    <source>
        <strain evidence="2">Ta-2019</strain>
    </source>
</reference>
<dbReference type="EMBL" id="JAHRHJ020000002">
    <property type="protein sequence ID" value="KAH9326086.1"/>
    <property type="molecule type" value="Genomic_DNA"/>
</dbReference>
<protein>
    <submittedName>
        <fullName evidence="2">Uncharacterized protein</fullName>
    </submittedName>
</protein>
<feature type="compositionally biased region" description="Low complexity" evidence="1">
    <location>
        <begin position="525"/>
        <end position="542"/>
    </location>
</feature>
<feature type="region of interest" description="Disordered" evidence="1">
    <location>
        <begin position="773"/>
        <end position="849"/>
    </location>
</feature>
<feature type="compositionally biased region" description="Basic and acidic residues" evidence="1">
    <location>
        <begin position="74"/>
        <end position="85"/>
    </location>
</feature>
<dbReference type="PANTHER" id="PTHR46519:SF2">
    <property type="entry name" value="RING_U-BOX SUPERFAMILY PROTEIN"/>
    <property type="match status" value="1"/>
</dbReference>
<name>A0AA38GNQ8_TAXCH</name>
<feature type="region of interest" description="Disordered" evidence="1">
    <location>
        <begin position="365"/>
        <end position="401"/>
    </location>
</feature>
<evidence type="ECO:0000256" key="1">
    <source>
        <dbReference type="SAM" id="MobiDB-lite"/>
    </source>
</evidence>
<keyword evidence="3" id="KW-1185">Reference proteome</keyword>
<organism evidence="2 3">
    <name type="scientific">Taxus chinensis</name>
    <name type="common">Chinese yew</name>
    <name type="synonym">Taxus wallichiana var. chinensis</name>
    <dbReference type="NCBI Taxonomy" id="29808"/>
    <lineage>
        <taxon>Eukaryota</taxon>
        <taxon>Viridiplantae</taxon>
        <taxon>Streptophyta</taxon>
        <taxon>Embryophyta</taxon>
        <taxon>Tracheophyta</taxon>
        <taxon>Spermatophyta</taxon>
        <taxon>Pinopsida</taxon>
        <taxon>Pinidae</taxon>
        <taxon>Conifers II</taxon>
        <taxon>Cupressales</taxon>
        <taxon>Taxaceae</taxon>
        <taxon>Taxus</taxon>
    </lineage>
</organism>
<evidence type="ECO:0000313" key="2">
    <source>
        <dbReference type="EMBL" id="KAH9326086.1"/>
    </source>
</evidence>
<dbReference type="Proteomes" id="UP000824469">
    <property type="component" value="Unassembled WGS sequence"/>
</dbReference>
<dbReference type="OMA" id="GRNWQEN"/>
<feature type="compositionally biased region" description="Polar residues" evidence="1">
    <location>
        <begin position="242"/>
        <end position="265"/>
    </location>
</feature>
<feature type="compositionally biased region" description="Acidic residues" evidence="1">
    <location>
        <begin position="86"/>
        <end position="95"/>
    </location>
</feature>
<feature type="region of interest" description="Disordered" evidence="1">
    <location>
        <begin position="232"/>
        <end position="320"/>
    </location>
</feature>
<feature type="compositionally biased region" description="Pro residues" evidence="1">
    <location>
        <begin position="813"/>
        <end position="825"/>
    </location>
</feature>
<feature type="region of interest" description="Disordered" evidence="1">
    <location>
        <begin position="627"/>
        <end position="651"/>
    </location>
</feature>